<dbReference type="SUPFAM" id="SSF52833">
    <property type="entry name" value="Thioredoxin-like"/>
    <property type="match status" value="1"/>
</dbReference>
<dbReference type="Pfam" id="PF14497">
    <property type="entry name" value="GST_C_3"/>
    <property type="match status" value="1"/>
</dbReference>
<dbReference type="Pfam" id="PF02798">
    <property type="entry name" value="GST_N"/>
    <property type="match status" value="1"/>
</dbReference>
<evidence type="ECO:0000313" key="8">
    <source>
        <dbReference type="EMBL" id="KAF2904005.1"/>
    </source>
</evidence>
<evidence type="ECO:0000313" key="9">
    <source>
        <dbReference type="Proteomes" id="UP000801492"/>
    </source>
</evidence>
<feature type="domain" description="GST N-terminal" evidence="6">
    <location>
        <begin position="3"/>
        <end position="80"/>
    </location>
</feature>
<comment type="caution">
    <text evidence="8">The sequence shown here is derived from an EMBL/GenBank/DDBJ whole genome shotgun (WGS) entry which is preliminary data.</text>
</comment>
<dbReference type="FunFam" id="3.40.30.10:FF:000035">
    <property type="entry name" value="hematopoietic prostaglandin D synthase"/>
    <property type="match status" value="1"/>
</dbReference>
<dbReference type="InterPro" id="IPR036249">
    <property type="entry name" value="Thioredoxin-like_sf"/>
</dbReference>
<feature type="domain" description="GST C-terminal" evidence="7">
    <location>
        <begin position="82"/>
        <end position="204"/>
    </location>
</feature>
<evidence type="ECO:0000259" key="7">
    <source>
        <dbReference type="PROSITE" id="PS50405"/>
    </source>
</evidence>
<organism evidence="8 9">
    <name type="scientific">Ignelater luminosus</name>
    <name type="common">Cucubano</name>
    <name type="synonym">Pyrophorus luminosus</name>
    <dbReference type="NCBI Taxonomy" id="2038154"/>
    <lineage>
        <taxon>Eukaryota</taxon>
        <taxon>Metazoa</taxon>
        <taxon>Ecdysozoa</taxon>
        <taxon>Arthropoda</taxon>
        <taxon>Hexapoda</taxon>
        <taxon>Insecta</taxon>
        <taxon>Pterygota</taxon>
        <taxon>Neoptera</taxon>
        <taxon>Endopterygota</taxon>
        <taxon>Coleoptera</taxon>
        <taxon>Polyphaga</taxon>
        <taxon>Elateriformia</taxon>
        <taxon>Elateroidea</taxon>
        <taxon>Elateridae</taxon>
        <taxon>Agrypninae</taxon>
        <taxon>Pyrophorini</taxon>
        <taxon>Ignelater</taxon>
    </lineage>
</organism>
<dbReference type="AlphaFoldDB" id="A0A8K0GGQ3"/>
<dbReference type="InterPro" id="IPR050213">
    <property type="entry name" value="GST_superfamily"/>
</dbReference>
<protein>
    <recommendedName>
        <fullName evidence="2">glutathione transferase</fullName>
        <ecNumber evidence="2">2.5.1.18</ecNumber>
    </recommendedName>
</protein>
<dbReference type="InterPro" id="IPR040079">
    <property type="entry name" value="Glutathione_S-Trfase"/>
</dbReference>
<keyword evidence="3" id="KW-0808">Transferase</keyword>
<dbReference type="EC" id="2.5.1.18" evidence="2"/>
<dbReference type="InterPro" id="IPR036282">
    <property type="entry name" value="Glutathione-S-Trfase_C_sf"/>
</dbReference>
<dbReference type="PANTHER" id="PTHR11571:SF224">
    <property type="entry name" value="HEMATOPOIETIC PROSTAGLANDIN D SYNTHASE"/>
    <property type="match status" value="1"/>
</dbReference>
<dbReference type="SFLD" id="SFLDG01205">
    <property type="entry name" value="AMPS.1"/>
    <property type="match status" value="1"/>
</dbReference>
<dbReference type="GO" id="GO:0004364">
    <property type="term" value="F:glutathione transferase activity"/>
    <property type="evidence" value="ECO:0007669"/>
    <property type="project" value="UniProtKB-EC"/>
</dbReference>
<name>A0A8K0GGQ3_IGNLU</name>
<dbReference type="InterPro" id="IPR010987">
    <property type="entry name" value="Glutathione-S-Trfase_C-like"/>
</dbReference>
<dbReference type="PANTHER" id="PTHR11571">
    <property type="entry name" value="GLUTATHIONE S-TRANSFERASE"/>
    <property type="match status" value="1"/>
</dbReference>
<comment type="subunit">
    <text evidence="1">Homodimer.</text>
</comment>
<dbReference type="PROSITE" id="PS50404">
    <property type="entry name" value="GST_NTER"/>
    <property type="match status" value="1"/>
</dbReference>
<evidence type="ECO:0000256" key="2">
    <source>
        <dbReference type="ARBA" id="ARBA00012452"/>
    </source>
</evidence>
<dbReference type="FunFam" id="1.20.1050.10:FF:000030">
    <property type="entry name" value="Glutathione S-transferase S1"/>
    <property type="match status" value="1"/>
</dbReference>
<dbReference type="InterPro" id="IPR004045">
    <property type="entry name" value="Glutathione_S-Trfase_N"/>
</dbReference>
<evidence type="ECO:0000256" key="5">
    <source>
        <dbReference type="ARBA" id="ARBA00047960"/>
    </source>
</evidence>
<dbReference type="CDD" id="cd03192">
    <property type="entry name" value="GST_C_Sigma_like"/>
    <property type="match status" value="1"/>
</dbReference>
<dbReference type="EMBL" id="VTPC01000880">
    <property type="protein sequence ID" value="KAF2904005.1"/>
    <property type="molecule type" value="Genomic_DNA"/>
</dbReference>
<sequence>MAPAYKLTYFPISGLAEPLRYLMSYGGIEFEDYRFERENWPNLKPNMPFGQVPVLEVNGKLAHQHVAMARYLAKQVKLVGKDDWEDLEIDAIVETINDLRQKIFFYYYEQHLESRRSQKELFFRETLPYYLERLDAIAKNNNGHLAVGKLTWADVFFVSFIEYFNFLLNQEVIANYPNLQLVEKNVVELPAIKNWLERRPQNIWENWRG</sequence>
<comment type="catalytic activity">
    <reaction evidence="5">
        <text>RX + glutathione = an S-substituted glutathione + a halide anion + H(+)</text>
        <dbReference type="Rhea" id="RHEA:16437"/>
        <dbReference type="ChEBI" id="CHEBI:15378"/>
        <dbReference type="ChEBI" id="CHEBI:16042"/>
        <dbReference type="ChEBI" id="CHEBI:17792"/>
        <dbReference type="ChEBI" id="CHEBI:57925"/>
        <dbReference type="ChEBI" id="CHEBI:90779"/>
        <dbReference type="EC" id="2.5.1.18"/>
    </reaction>
</comment>
<dbReference type="OrthoDB" id="414243at2759"/>
<dbReference type="SUPFAM" id="SSF47616">
    <property type="entry name" value="GST C-terminal domain-like"/>
    <property type="match status" value="1"/>
</dbReference>
<evidence type="ECO:0000256" key="1">
    <source>
        <dbReference type="ARBA" id="ARBA00011738"/>
    </source>
</evidence>
<dbReference type="Proteomes" id="UP000801492">
    <property type="component" value="Unassembled WGS sequence"/>
</dbReference>
<evidence type="ECO:0000259" key="6">
    <source>
        <dbReference type="PROSITE" id="PS50404"/>
    </source>
</evidence>
<evidence type="ECO:0000256" key="3">
    <source>
        <dbReference type="ARBA" id="ARBA00022679"/>
    </source>
</evidence>
<proteinExistence type="inferred from homology"/>
<keyword evidence="9" id="KW-1185">Reference proteome</keyword>
<evidence type="ECO:0000256" key="4">
    <source>
        <dbReference type="ARBA" id="ARBA00038317"/>
    </source>
</evidence>
<dbReference type="GO" id="GO:0006749">
    <property type="term" value="P:glutathione metabolic process"/>
    <property type="evidence" value="ECO:0007669"/>
    <property type="project" value="TreeGrafter"/>
</dbReference>
<dbReference type="Gene3D" id="3.40.30.10">
    <property type="entry name" value="Glutaredoxin"/>
    <property type="match status" value="1"/>
</dbReference>
<reference evidence="8" key="1">
    <citation type="submission" date="2019-08" db="EMBL/GenBank/DDBJ databases">
        <title>The genome of the North American firefly Photinus pyralis.</title>
        <authorList>
            <consortium name="Photinus pyralis genome working group"/>
            <person name="Fallon T.R."/>
            <person name="Sander Lower S.E."/>
            <person name="Weng J.-K."/>
        </authorList>
    </citation>
    <scope>NUCLEOTIDE SEQUENCE</scope>
    <source>
        <strain evidence="8">TRF0915ILg1</strain>
        <tissue evidence="8">Whole body</tissue>
    </source>
</reference>
<dbReference type="InterPro" id="IPR004046">
    <property type="entry name" value="GST_C"/>
</dbReference>
<dbReference type="SFLD" id="SFLDS00019">
    <property type="entry name" value="Glutathione_Transferase_(cytos"/>
    <property type="match status" value="1"/>
</dbReference>
<accession>A0A8K0GGQ3</accession>
<dbReference type="GO" id="GO:0004602">
    <property type="term" value="F:glutathione peroxidase activity"/>
    <property type="evidence" value="ECO:0007669"/>
    <property type="project" value="UniProtKB-ARBA"/>
</dbReference>
<comment type="similarity">
    <text evidence="4">Belongs to the GST superfamily. Sigma family.</text>
</comment>
<gene>
    <name evidence="8" type="ORF">ILUMI_02176</name>
</gene>
<dbReference type="PROSITE" id="PS50405">
    <property type="entry name" value="GST_CTER"/>
    <property type="match status" value="1"/>
</dbReference>
<dbReference type="CDD" id="cd03039">
    <property type="entry name" value="GST_N_Sigma_like"/>
    <property type="match status" value="1"/>
</dbReference>
<dbReference type="Gene3D" id="1.20.1050.10">
    <property type="match status" value="1"/>
</dbReference>
<dbReference type="SFLD" id="SFLDG00363">
    <property type="entry name" value="AMPS_(cytGST):_Alpha-__Mu-__Pi"/>
    <property type="match status" value="1"/>
</dbReference>